<dbReference type="GO" id="GO:0005778">
    <property type="term" value="C:peroxisomal membrane"/>
    <property type="evidence" value="ECO:0007669"/>
    <property type="project" value="UniProtKB-SubCell"/>
</dbReference>
<keyword evidence="3" id="KW-0576">Peroxisome</keyword>
<protein>
    <recommendedName>
        <fullName evidence="8">Peroxisomal biogenesis factor 11</fullName>
    </recommendedName>
</protein>
<dbReference type="GO" id="GO:0016559">
    <property type="term" value="P:peroxisome fission"/>
    <property type="evidence" value="ECO:0007669"/>
    <property type="project" value="InterPro"/>
</dbReference>
<evidence type="ECO:0000256" key="2">
    <source>
        <dbReference type="ARBA" id="ARBA00023136"/>
    </source>
</evidence>
<dbReference type="PANTHER" id="PTHR12652">
    <property type="entry name" value="PEROXISOMAL BIOGENESIS FACTOR 11"/>
    <property type="match status" value="1"/>
</dbReference>
<dbReference type="Pfam" id="PF05648">
    <property type="entry name" value="PEX11"/>
    <property type="match status" value="1"/>
</dbReference>
<evidence type="ECO:0000313" key="6">
    <source>
        <dbReference type="EMBL" id="CAK5275718.1"/>
    </source>
</evidence>
<dbReference type="EMBL" id="CAVNYO010000405">
    <property type="protein sequence ID" value="CAK5275718.1"/>
    <property type="molecule type" value="Genomic_DNA"/>
</dbReference>
<accession>A0AAD2HIV5</accession>
<evidence type="ECO:0000256" key="3">
    <source>
        <dbReference type="ARBA" id="ARBA00023140"/>
    </source>
</evidence>
<name>A0AAD2HIV5_9AGAR</name>
<feature type="compositionally biased region" description="Acidic residues" evidence="5">
    <location>
        <begin position="97"/>
        <end position="106"/>
    </location>
</feature>
<dbReference type="Proteomes" id="UP001295794">
    <property type="component" value="Unassembled WGS sequence"/>
</dbReference>
<evidence type="ECO:0000256" key="4">
    <source>
        <dbReference type="ARBA" id="ARBA00046271"/>
    </source>
</evidence>
<comment type="caution">
    <text evidence="6">The sequence shown here is derived from an EMBL/GenBank/DDBJ whole genome shotgun (WGS) entry which is preliminary data.</text>
</comment>
<keyword evidence="7" id="KW-1185">Reference proteome</keyword>
<keyword evidence="1" id="KW-0962">Peroxisome biogenesis</keyword>
<evidence type="ECO:0008006" key="8">
    <source>
        <dbReference type="Google" id="ProtNLM"/>
    </source>
</evidence>
<dbReference type="InterPro" id="IPR008733">
    <property type="entry name" value="PEX11"/>
</dbReference>
<proteinExistence type="predicted"/>
<evidence type="ECO:0000313" key="7">
    <source>
        <dbReference type="Proteomes" id="UP001295794"/>
    </source>
</evidence>
<organism evidence="6 7">
    <name type="scientific">Mycena citricolor</name>
    <dbReference type="NCBI Taxonomy" id="2018698"/>
    <lineage>
        <taxon>Eukaryota</taxon>
        <taxon>Fungi</taxon>
        <taxon>Dikarya</taxon>
        <taxon>Basidiomycota</taxon>
        <taxon>Agaricomycotina</taxon>
        <taxon>Agaricomycetes</taxon>
        <taxon>Agaricomycetidae</taxon>
        <taxon>Agaricales</taxon>
        <taxon>Marasmiineae</taxon>
        <taxon>Mycenaceae</taxon>
        <taxon>Mycena</taxon>
    </lineage>
</organism>
<evidence type="ECO:0000256" key="5">
    <source>
        <dbReference type="SAM" id="MobiDB-lite"/>
    </source>
</evidence>
<comment type="subcellular location">
    <subcellularLocation>
        <location evidence="4">Peroxisome membrane</location>
    </subcellularLocation>
</comment>
<reference evidence="6" key="1">
    <citation type="submission" date="2023-11" db="EMBL/GenBank/DDBJ databases">
        <authorList>
            <person name="De Vega J J."/>
            <person name="De Vega J J."/>
        </authorList>
    </citation>
    <scope>NUCLEOTIDE SEQUENCE</scope>
</reference>
<dbReference type="AlphaFoldDB" id="A0AAD2HIV5"/>
<feature type="compositionally biased region" description="Polar residues" evidence="5">
    <location>
        <begin position="64"/>
        <end position="78"/>
    </location>
</feature>
<gene>
    <name evidence="6" type="ORF">MYCIT1_LOCUS23652</name>
</gene>
<evidence type="ECO:0000256" key="1">
    <source>
        <dbReference type="ARBA" id="ARBA00022593"/>
    </source>
</evidence>
<dbReference type="PANTHER" id="PTHR12652:SF19">
    <property type="entry name" value="PEROXISOMAL BIOGENESIS FACTOR 11"/>
    <property type="match status" value="1"/>
</dbReference>
<keyword evidence="2" id="KW-0472">Membrane</keyword>
<sequence>MDSSAGVCTVYESSAGSTWIHTVMSHMSFPGEDASGSFYMPFESQASSSAFQMNPLSLHPPRTPRTSLSSAHPQSHGNGFSGYEGSSAKEESNTIAEVDEEEDLEEDSARLKLAQTRVSNEEVWREMFLTSNGRDKAFKLIQYGLKLYLLFHNSVASTQLLHRSKPPAWEQELRSRLSSTVDGLSRTRKCLLLFNWLAPLTAILARRTESMSMGGASKPKAPTPFLHTLMHAPPPVLLDLVHSSSDDVYTFSLLGLLSKETGERAARFSDWCWLLATLVGLVENGVERQMIGGLQHEVHSRLYAESMANPGKSKPLSSATAKQDEKEMARLQKQDFWLQITRTKLLMDLIFVSYDVFRLQRWRDTVKTCAGLTSGMLSAWKLYDRHQRTLLKAATTLAA</sequence>
<feature type="region of interest" description="Disordered" evidence="5">
    <location>
        <begin position="53"/>
        <end position="106"/>
    </location>
</feature>